<dbReference type="AlphaFoldDB" id="A0A4R8W7Z5"/>
<evidence type="ECO:0000256" key="11">
    <source>
        <dbReference type="ARBA" id="ARBA00048305"/>
    </source>
</evidence>
<dbReference type="RefSeq" id="WP_134509760.1">
    <property type="nucleotide sequence ID" value="NZ_SOFM01000035.1"/>
</dbReference>
<comment type="caution">
    <text evidence="17">The sequence shown here is derived from an EMBL/GenBank/DDBJ whole genome shotgun (WGS) entry which is preliminary data.</text>
</comment>
<evidence type="ECO:0000256" key="14">
    <source>
        <dbReference type="RuleBase" id="RU362049"/>
    </source>
</evidence>
<dbReference type="InterPro" id="IPR027477">
    <property type="entry name" value="Succ_DH/fumarate_Rdtase_cat_sf"/>
</dbReference>
<evidence type="ECO:0000259" key="15">
    <source>
        <dbReference type="Pfam" id="PF00890"/>
    </source>
</evidence>
<feature type="active site" description="Proton acceptor" evidence="13">
    <location>
        <position position="285"/>
    </location>
</feature>
<evidence type="ECO:0000256" key="5">
    <source>
        <dbReference type="ARBA" id="ARBA00021901"/>
    </source>
</evidence>
<dbReference type="Proteomes" id="UP000297643">
    <property type="component" value="Unassembled WGS sequence"/>
</dbReference>
<dbReference type="GO" id="GO:0008734">
    <property type="term" value="F:L-aspartate oxidase activity"/>
    <property type="evidence" value="ECO:0007669"/>
    <property type="project" value="UniProtKB-UniRule"/>
</dbReference>
<dbReference type="InterPro" id="IPR015939">
    <property type="entry name" value="Fum_Rdtase/Succ_DH_flav-like_C"/>
</dbReference>
<dbReference type="FunFam" id="3.90.700.10:FF:000002">
    <property type="entry name" value="L-aspartate oxidase"/>
    <property type="match status" value="1"/>
</dbReference>
<gene>
    <name evidence="17" type="primary">nadB</name>
    <name evidence="17" type="ORF">E3O32_11925</name>
</gene>
<dbReference type="InterPro" id="IPR036188">
    <property type="entry name" value="FAD/NAD-bd_sf"/>
</dbReference>
<keyword evidence="8 14" id="KW-0274">FAD</keyword>
<dbReference type="PRINTS" id="PR00411">
    <property type="entry name" value="PNDRDTASEI"/>
</dbReference>
<evidence type="ECO:0000256" key="7">
    <source>
        <dbReference type="ARBA" id="ARBA00022642"/>
    </source>
</evidence>
<dbReference type="EC" id="1.4.3.16" evidence="4 12"/>
<dbReference type="InterPro" id="IPR003953">
    <property type="entry name" value="FAD-dep_OxRdtase_2_FAD-bd"/>
</dbReference>
<keyword evidence="7 14" id="KW-0662">Pyridine nucleotide biosynthesis</keyword>
<evidence type="ECO:0000313" key="17">
    <source>
        <dbReference type="EMBL" id="TFC02560.1"/>
    </source>
</evidence>
<comment type="pathway">
    <text evidence="2 14">Cofactor biosynthesis; NAD(+) biosynthesis; iminoaspartate from L-aspartate (oxidase route): step 1/1.</text>
</comment>
<evidence type="ECO:0000313" key="18">
    <source>
        <dbReference type="Proteomes" id="UP000297643"/>
    </source>
</evidence>
<dbReference type="EMBL" id="SOFM01000035">
    <property type="protein sequence ID" value="TFC02560.1"/>
    <property type="molecule type" value="Genomic_DNA"/>
</dbReference>
<dbReference type="GO" id="GO:0034628">
    <property type="term" value="P:'de novo' NAD+ biosynthetic process from L-aspartate"/>
    <property type="evidence" value="ECO:0007669"/>
    <property type="project" value="TreeGrafter"/>
</dbReference>
<dbReference type="Gene3D" id="3.50.50.60">
    <property type="entry name" value="FAD/NAD(P)-binding domain"/>
    <property type="match status" value="1"/>
</dbReference>
<comment type="similarity">
    <text evidence="3 14">Belongs to the FAD-dependent oxidoreductase 2 family. NadB subfamily.</text>
</comment>
<feature type="domain" description="FAD-dependent oxidoreductase 2 FAD-binding" evidence="15">
    <location>
        <begin position="3"/>
        <end position="387"/>
    </location>
</feature>
<evidence type="ECO:0000256" key="10">
    <source>
        <dbReference type="ARBA" id="ARBA00029426"/>
    </source>
</evidence>
<comment type="subcellular location">
    <subcellularLocation>
        <location evidence="14">Cytoplasm</location>
    </subcellularLocation>
</comment>
<dbReference type="SUPFAM" id="SSF56425">
    <property type="entry name" value="Succinate dehydrogenase/fumarate reductase flavoprotein, catalytic domain"/>
    <property type="match status" value="1"/>
</dbReference>
<dbReference type="GO" id="GO:0005737">
    <property type="term" value="C:cytoplasm"/>
    <property type="evidence" value="ECO:0007669"/>
    <property type="project" value="UniProtKB-SubCell"/>
</dbReference>
<dbReference type="InterPro" id="IPR037099">
    <property type="entry name" value="Fum_R/Succ_DH_flav-like_C_sf"/>
</dbReference>
<evidence type="ECO:0000256" key="8">
    <source>
        <dbReference type="ARBA" id="ARBA00022827"/>
    </source>
</evidence>
<comment type="cofactor">
    <cofactor evidence="1 14">
        <name>FAD</name>
        <dbReference type="ChEBI" id="CHEBI:57692"/>
    </cofactor>
</comment>
<dbReference type="Gene3D" id="1.20.58.100">
    <property type="entry name" value="Fumarate reductase/succinate dehydrogenase flavoprotein-like, C-terminal domain"/>
    <property type="match status" value="1"/>
</dbReference>
<comment type="function">
    <text evidence="10">Catalyzes the oxidation of L-aspartate to iminoaspartate, the first step in the de novo biosynthesis of NAD(+).</text>
</comment>
<organism evidence="17 18">
    <name type="scientific">Cryobacterium mannosilyticum</name>
    <dbReference type="NCBI Taxonomy" id="1259190"/>
    <lineage>
        <taxon>Bacteria</taxon>
        <taxon>Bacillati</taxon>
        <taxon>Actinomycetota</taxon>
        <taxon>Actinomycetes</taxon>
        <taxon>Micrococcales</taxon>
        <taxon>Microbacteriaceae</taxon>
        <taxon>Cryobacterium</taxon>
    </lineage>
</organism>
<proteinExistence type="inferred from homology"/>
<keyword evidence="18" id="KW-1185">Reference proteome</keyword>
<evidence type="ECO:0000256" key="9">
    <source>
        <dbReference type="ARBA" id="ARBA00023002"/>
    </source>
</evidence>
<dbReference type="Pfam" id="PF00890">
    <property type="entry name" value="FAD_binding_2"/>
    <property type="match status" value="1"/>
</dbReference>
<sequence>MADILVIGSGLAGLIAAIRATDAGHTVTLVTKAALPDSNTRYAQGGIAAAMFPDDSVESHMVDTLRAGAGLCDAAAVRVLCTEGPARVRDLIRFGVDFDRDESGVTRGLEAAHSRSRVLHAGGDATGAAIESALVATVRERAERARTLTPGIDGAGPRLLVREHTMLVDLVVAGGRVGGAILLGPDGELQSLTADSVILATGGAGSLYPHTTNPALATGDGVAAAWRAGAAVADLEFYQFHPTALAVPGTPLVSEAVRGEGAVLHNALGTRFMLDVHPGAELAPRDVVARSIAHEMAGQDGAPVLLDATGLGRDLLEHRFPTITAACRQAGLDWATEPIPVAPAAHYWMGGVLTDIWGRTSLPGLYAVGETARTGAHGANRLASNSLLEAAVFADRAVRALGVSPVDGVDTAGDAGADAVQGTSDPRPAAALSGRSTLPFADREGIQRVMWQYAGVLRSGEGLAAAAATLAGWNRPATGPDADPRLDMQIQAYEDANLFDLARITVAAALGREESRGAHYRSDFPASRPELAHTVAFSRATKDTTETNTEAEEAIAC</sequence>
<evidence type="ECO:0000256" key="13">
    <source>
        <dbReference type="PIRSR" id="PIRSR000171-1"/>
    </source>
</evidence>
<keyword evidence="6 14" id="KW-0285">Flavoprotein</keyword>
<dbReference type="PANTHER" id="PTHR42716:SF2">
    <property type="entry name" value="L-ASPARTATE OXIDASE, CHLOROPLASTIC"/>
    <property type="match status" value="1"/>
</dbReference>
<evidence type="ECO:0000256" key="6">
    <source>
        <dbReference type="ARBA" id="ARBA00022630"/>
    </source>
</evidence>
<dbReference type="SUPFAM" id="SSF46977">
    <property type="entry name" value="Succinate dehydrogenase/fumarate reductase flavoprotein C-terminal domain"/>
    <property type="match status" value="1"/>
</dbReference>
<dbReference type="PANTHER" id="PTHR42716">
    <property type="entry name" value="L-ASPARTATE OXIDASE"/>
    <property type="match status" value="1"/>
</dbReference>
<dbReference type="GO" id="GO:0033765">
    <property type="term" value="F:steroid dehydrogenase activity, acting on the CH-CH group of donors"/>
    <property type="evidence" value="ECO:0007669"/>
    <property type="project" value="UniProtKB-ARBA"/>
</dbReference>
<evidence type="ECO:0000256" key="3">
    <source>
        <dbReference type="ARBA" id="ARBA00008562"/>
    </source>
</evidence>
<dbReference type="SUPFAM" id="SSF51905">
    <property type="entry name" value="FAD/NAD(P)-binding domain"/>
    <property type="match status" value="1"/>
</dbReference>
<evidence type="ECO:0000256" key="12">
    <source>
        <dbReference type="NCBIfam" id="TIGR00551"/>
    </source>
</evidence>
<dbReference type="PIRSF" id="PIRSF000171">
    <property type="entry name" value="SDHA_APRA_LASPO"/>
    <property type="match status" value="1"/>
</dbReference>
<dbReference type="InterPro" id="IPR005288">
    <property type="entry name" value="NadB"/>
</dbReference>
<evidence type="ECO:0000256" key="4">
    <source>
        <dbReference type="ARBA" id="ARBA00012173"/>
    </source>
</evidence>
<name>A0A4R8W7Z5_9MICO</name>
<dbReference type="NCBIfam" id="TIGR00551">
    <property type="entry name" value="nadB"/>
    <property type="match status" value="1"/>
</dbReference>
<accession>A0A4R8W7Z5</accession>
<comment type="catalytic activity">
    <reaction evidence="11">
        <text>L-aspartate + O2 = iminosuccinate + H2O2</text>
        <dbReference type="Rhea" id="RHEA:25876"/>
        <dbReference type="ChEBI" id="CHEBI:15379"/>
        <dbReference type="ChEBI" id="CHEBI:16240"/>
        <dbReference type="ChEBI" id="CHEBI:29991"/>
        <dbReference type="ChEBI" id="CHEBI:77875"/>
        <dbReference type="EC" id="1.4.3.16"/>
    </reaction>
    <physiologicalReaction direction="left-to-right" evidence="11">
        <dbReference type="Rhea" id="RHEA:25877"/>
    </physiologicalReaction>
</comment>
<evidence type="ECO:0000259" key="16">
    <source>
        <dbReference type="Pfam" id="PF02910"/>
    </source>
</evidence>
<evidence type="ECO:0000256" key="1">
    <source>
        <dbReference type="ARBA" id="ARBA00001974"/>
    </source>
</evidence>
<keyword evidence="9 14" id="KW-0560">Oxidoreductase</keyword>
<dbReference type="PRINTS" id="PR00368">
    <property type="entry name" value="FADPNR"/>
</dbReference>
<feature type="domain" description="Fumarate reductase/succinate dehydrogenase flavoprotein-like C-terminal" evidence="16">
    <location>
        <begin position="444"/>
        <end position="545"/>
    </location>
</feature>
<dbReference type="Pfam" id="PF02910">
    <property type="entry name" value="Succ_DH_flav_C"/>
    <property type="match status" value="1"/>
</dbReference>
<reference evidence="17 18" key="1">
    <citation type="submission" date="2019-03" db="EMBL/GenBank/DDBJ databases">
        <title>Genomics of glacier-inhabiting Cryobacterium strains.</title>
        <authorList>
            <person name="Liu Q."/>
            <person name="Xin Y.-H."/>
        </authorList>
    </citation>
    <scope>NUCLEOTIDE SEQUENCE [LARGE SCALE GENOMIC DNA]</scope>
    <source>
        <strain evidence="17 18">RHLT2-21</strain>
    </source>
</reference>
<dbReference type="Gene3D" id="3.90.700.10">
    <property type="entry name" value="Succinate dehydrogenase/fumarate reductase flavoprotein, catalytic domain"/>
    <property type="match status" value="1"/>
</dbReference>
<evidence type="ECO:0000256" key="2">
    <source>
        <dbReference type="ARBA" id="ARBA00004950"/>
    </source>
</evidence>
<protein>
    <recommendedName>
        <fullName evidence="5 12">L-aspartate oxidase</fullName>
        <ecNumber evidence="4 12">1.4.3.16</ecNumber>
    </recommendedName>
</protein>
<dbReference type="UniPathway" id="UPA00253">
    <property type="reaction ID" value="UER00326"/>
</dbReference>